<dbReference type="InterPro" id="IPR006680">
    <property type="entry name" value="Amidohydro-rel"/>
</dbReference>
<name>A0A6H0V4K7_9BACT</name>
<dbReference type="InterPro" id="IPR003764">
    <property type="entry name" value="GlcNAc_6-P_deAcase"/>
</dbReference>
<keyword evidence="3 5" id="KW-0378">Hydrolase</keyword>
<dbReference type="Gene3D" id="2.30.40.10">
    <property type="entry name" value="Urease, subunit C, domain 1"/>
    <property type="match status" value="1"/>
</dbReference>
<dbReference type="Gene3D" id="3.20.20.140">
    <property type="entry name" value="Metal-dependent hydrolases"/>
    <property type="match status" value="1"/>
</dbReference>
<dbReference type="SUPFAM" id="SSF51338">
    <property type="entry name" value="Composite domain of metallo-dependent hydrolases"/>
    <property type="match status" value="1"/>
</dbReference>
<dbReference type="PANTHER" id="PTHR11113">
    <property type="entry name" value="N-ACETYLGLUCOSAMINE-6-PHOSPHATE DEACETYLASE"/>
    <property type="match status" value="1"/>
</dbReference>
<evidence type="ECO:0000256" key="5">
    <source>
        <dbReference type="PIRNR" id="PIRNR038994"/>
    </source>
</evidence>
<dbReference type="GO" id="GO:0006046">
    <property type="term" value="P:N-acetylglucosamine catabolic process"/>
    <property type="evidence" value="ECO:0007669"/>
    <property type="project" value="TreeGrafter"/>
</dbReference>
<keyword evidence="2 8" id="KW-0479">Metal-binding</keyword>
<dbReference type="PANTHER" id="PTHR11113:SF14">
    <property type="entry name" value="N-ACETYLGLUCOSAMINE-6-PHOSPHATE DEACETYLASE"/>
    <property type="match status" value="1"/>
</dbReference>
<sequence>MMKIIENVTVVNADSTIECADIYIENDKISKIVAKEEQKAEKLAIPGFIDTHIHGFVGYDVMEGTKATEIISENLAKYGVTSFMPTAMTNSWEKILASLNEISSNKKWVSKNLGLHIEGPYIGENKKGAHKSEWLLKASDENLNQMYQASNKMLRKISFDPKMVDLNVLKKMFDLNIIPSIGHSDASFDISQEYFANGCASVCHLWNAMSGVDSRKPGMAQAALMNPNVYTELIVDLNHVSAQTVKFTIQNKGVDKVYCVSDAIKPAYGPNGDSISGGVAVIKQDLLITIKENGTIAGSGITLYDSFKNIIKLGYSLQNAVALTSANVATMMNLDLGAIKENKIADLVILDKKNLDILSVYVNGNKI</sequence>
<dbReference type="EC" id="3.5.1.25" evidence="10"/>
<dbReference type="NCBIfam" id="TIGR00221">
    <property type="entry name" value="nagA"/>
    <property type="match status" value="1"/>
</dbReference>
<dbReference type="InterPro" id="IPR011059">
    <property type="entry name" value="Metal-dep_hydrolase_composite"/>
</dbReference>
<keyword evidence="4 5" id="KW-0119">Carbohydrate metabolism</keyword>
<feature type="binding site" evidence="7">
    <location>
        <position position="215"/>
    </location>
    <ligand>
        <name>substrate</name>
    </ligand>
</feature>
<dbReference type="SUPFAM" id="SSF51556">
    <property type="entry name" value="Metallo-dependent hydrolases"/>
    <property type="match status" value="1"/>
</dbReference>
<dbReference type="GO" id="GO:0008448">
    <property type="term" value="F:N-acetylglucosamine-6-phosphate deacetylase activity"/>
    <property type="evidence" value="ECO:0007669"/>
    <property type="project" value="UniProtKB-EC"/>
</dbReference>
<evidence type="ECO:0000256" key="2">
    <source>
        <dbReference type="ARBA" id="ARBA00022723"/>
    </source>
</evidence>
<protein>
    <submittedName>
        <fullName evidence="10">N-acetylglucosamine-6-phosphate deacetylase</fullName>
        <ecNumber evidence="10">3.5.1.25</ecNumber>
    </submittedName>
</protein>
<feature type="domain" description="Amidohydrolase-related" evidence="9">
    <location>
        <begin position="44"/>
        <end position="365"/>
    </location>
</feature>
<feature type="active site" description="Proton donor/acceptor" evidence="6">
    <location>
        <position position="262"/>
    </location>
</feature>
<evidence type="ECO:0000256" key="4">
    <source>
        <dbReference type="ARBA" id="ARBA00023277"/>
    </source>
</evidence>
<reference evidence="10 11" key="1">
    <citation type="submission" date="2019-12" db="EMBL/GenBank/DDBJ databases">
        <title>Sequencing and analysis of the whole genome of Mycoplasma gallinaceum strain Peacock20181011.</title>
        <authorList>
            <person name="Liu X."/>
            <person name="Qin Z."/>
            <person name="Xu H."/>
        </authorList>
    </citation>
    <scope>NUCLEOTIDE SEQUENCE [LARGE SCALE GENOMIC DNA]</scope>
    <source>
        <strain evidence="10 11">Peacock20181011</strain>
    </source>
</reference>
<evidence type="ECO:0000256" key="6">
    <source>
        <dbReference type="PIRSR" id="PIRSR038994-1"/>
    </source>
</evidence>
<comment type="cofactor">
    <cofactor evidence="8">
        <name>a divalent metal cation</name>
        <dbReference type="ChEBI" id="CHEBI:60240"/>
    </cofactor>
    <text evidence="8">Binds 1 divalent metal cation per subunit.</text>
</comment>
<evidence type="ECO:0000259" key="9">
    <source>
        <dbReference type="Pfam" id="PF01979"/>
    </source>
</evidence>
<dbReference type="EMBL" id="CP047225">
    <property type="protein sequence ID" value="QIW62664.1"/>
    <property type="molecule type" value="Genomic_DNA"/>
</dbReference>
<dbReference type="PIRSF" id="PIRSF038994">
    <property type="entry name" value="NagA"/>
    <property type="match status" value="1"/>
</dbReference>
<dbReference type="GO" id="GO:0046872">
    <property type="term" value="F:metal ion binding"/>
    <property type="evidence" value="ECO:0007669"/>
    <property type="project" value="UniProtKB-KW"/>
</dbReference>
<comment type="similarity">
    <text evidence="1 5">Belongs to the metallo-dependent hydrolases superfamily. NagA family.</text>
</comment>
<feature type="binding site" evidence="8">
    <location>
        <position position="204"/>
    </location>
    <ligand>
        <name>Zn(2+)</name>
        <dbReference type="ChEBI" id="CHEBI:29105"/>
    </ligand>
</feature>
<evidence type="ECO:0000256" key="7">
    <source>
        <dbReference type="PIRSR" id="PIRSR038994-2"/>
    </source>
</evidence>
<evidence type="ECO:0000313" key="10">
    <source>
        <dbReference type="EMBL" id="QIW62664.1"/>
    </source>
</evidence>
<proteinExistence type="inferred from homology"/>
<dbReference type="Pfam" id="PF01979">
    <property type="entry name" value="Amidohydro_1"/>
    <property type="match status" value="1"/>
</dbReference>
<evidence type="ECO:0000313" key="11">
    <source>
        <dbReference type="Proteomes" id="UP000503310"/>
    </source>
</evidence>
<organism evidence="10 11">
    <name type="scientific">Mycoplasmopsis gallinacea</name>
    <dbReference type="NCBI Taxonomy" id="29556"/>
    <lineage>
        <taxon>Bacteria</taxon>
        <taxon>Bacillati</taxon>
        <taxon>Mycoplasmatota</taxon>
        <taxon>Mycoplasmoidales</taxon>
        <taxon>Metamycoplasmataceae</taxon>
        <taxon>Mycoplasmopsis</taxon>
    </lineage>
</organism>
<accession>A0A6H0V4K7</accession>
<evidence type="ECO:0000256" key="1">
    <source>
        <dbReference type="ARBA" id="ARBA00010716"/>
    </source>
</evidence>
<feature type="binding site" evidence="7">
    <location>
        <position position="239"/>
    </location>
    <ligand>
        <name>substrate</name>
    </ligand>
</feature>
<dbReference type="Proteomes" id="UP000503310">
    <property type="component" value="Chromosome"/>
</dbReference>
<feature type="binding site" evidence="8">
    <location>
        <position position="118"/>
    </location>
    <ligand>
        <name>Zn(2+)</name>
        <dbReference type="ChEBI" id="CHEBI:29105"/>
    </ligand>
</feature>
<evidence type="ECO:0000256" key="8">
    <source>
        <dbReference type="PIRSR" id="PIRSR038994-3"/>
    </source>
</evidence>
<dbReference type="InterPro" id="IPR032466">
    <property type="entry name" value="Metal_Hydrolase"/>
</dbReference>
<gene>
    <name evidence="10" type="primary">nagA</name>
    <name evidence="10" type="ORF">GOQ20_01435</name>
</gene>
<feature type="binding site" evidence="8">
    <location>
        <position position="183"/>
    </location>
    <ligand>
        <name>Zn(2+)</name>
        <dbReference type="ChEBI" id="CHEBI:29105"/>
    </ligand>
</feature>
<feature type="binding site" evidence="7">
    <location>
        <position position="129"/>
    </location>
    <ligand>
        <name>substrate</name>
    </ligand>
</feature>
<feature type="binding site" evidence="7">
    <location>
        <begin position="296"/>
        <end position="298"/>
    </location>
    <ligand>
        <name>substrate</name>
    </ligand>
</feature>
<feature type="binding site" evidence="7">
    <location>
        <begin position="207"/>
        <end position="208"/>
    </location>
    <ligand>
        <name>substrate</name>
    </ligand>
</feature>
<evidence type="ECO:0000256" key="3">
    <source>
        <dbReference type="ARBA" id="ARBA00022801"/>
    </source>
</evidence>
<dbReference type="AlphaFoldDB" id="A0A6H0V4K7"/>